<proteinExistence type="predicted"/>
<feature type="compositionally biased region" description="Low complexity" evidence="1">
    <location>
        <begin position="208"/>
        <end position="232"/>
    </location>
</feature>
<keyword evidence="4" id="KW-1185">Reference proteome</keyword>
<feature type="compositionally biased region" description="Low complexity" evidence="1">
    <location>
        <begin position="164"/>
        <end position="196"/>
    </location>
</feature>
<feature type="region of interest" description="Disordered" evidence="1">
    <location>
        <begin position="123"/>
        <end position="142"/>
    </location>
</feature>
<comment type="caution">
    <text evidence="3">The sequence shown here is derived from an EMBL/GenBank/DDBJ whole genome shotgun (WGS) entry which is preliminary data.</text>
</comment>
<reference evidence="3 4" key="1">
    <citation type="submission" date="2024-02" db="EMBL/GenBank/DDBJ databases">
        <title>A draft genome for the cacao thread blight pathogen Marasmius crinis-equi.</title>
        <authorList>
            <person name="Cohen S.P."/>
            <person name="Baruah I.K."/>
            <person name="Amoako-Attah I."/>
            <person name="Bukari Y."/>
            <person name="Meinhardt L.W."/>
            <person name="Bailey B.A."/>
        </authorList>
    </citation>
    <scope>NUCLEOTIDE SEQUENCE [LARGE SCALE GENOMIC DNA]</scope>
    <source>
        <strain evidence="3 4">GH-76</strain>
    </source>
</reference>
<organism evidence="3 4">
    <name type="scientific">Marasmius crinis-equi</name>
    <dbReference type="NCBI Taxonomy" id="585013"/>
    <lineage>
        <taxon>Eukaryota</taxon>
        <taxon>Fungi</taxon>
        <taxon>Dikarya</taxon>
        <taxon>Basidiomycota</taxon>
        <taxon>Agaricomycotina</taxon>
        <taxon>Agaricomycetes</taxon>
        <taxon>Agaricomycetidae</taxon>
        <taxon>Agaricales</taxon>
        <taxon>Marasmiineae</taxon>
        <taxon>Marasmiaceae</taxon>
        <taxon>Marasmius</taxon>
    </lineage>
</organism>
<protein>
    <submittedName>
        <fullName evidence="3">Uncharacterized protein</fullName>
    </submittedName>
</protein>
<feature type="signal peptide" evidence="2">
    <location>
        <begin position="1"/>
        <end position="21"/>
    </location>
</feature>
<dbReference type="EMBL" id="JBAHYK010000187">
    <property type="protein sequence ID" value="KAL0576953.1"/>
    <property type="molecule type" value="Genomic_DNA"/>
</dbReference>
<feature type="chain" id="PRO_5047049459" evidence="2">
    <location>
        <begin position="22"/>
        <end position="263"/>
    </location>
</feature>
<evidence type="ECO:0000313" key="4">
    <source>
        <dbReference type="Proteomes" id="UP001465976"/>
    </source>
</evidence>
<feature type="region of interest" description="Disordered" evidence="1">
    <location>
        <begin position="148"/>
        <end position="232"/>
    </location>
</feature>
<gene>
    <name evidence="3" type="ORF">V5O48_005024</name>
</gene>
<dbReference type="PANTHER" id="PTHR40633">
    <property type="entry name" value="MATRIX PROTEIN, PUTATIVE (AFU_ORTHOLOGUE AFUA_8G05410)-RELATED"/>
    <property type="match status" value="1"/>
</dbReference>
<dbReference type="InterPro" id="IPR052982">
    <property type="entry name" value="SRP1/TIP1-like"/>
</dbReference>
<keyword evidence="2" id="KW-0732">Signal</keyword>
<evidence type="ECO:0000313" key="3">
    <source>
        <dbReference type="EMBL" id="KAL0576953.1"/>
    </source>
</evidence>
<dbReference type="PANTHER" id="PTHR40633:SF1">
    <property type="entry name" value="GPI ANCHORED SERINE-THREONINE RICH PROTEIN (AFU_ORTHOLOGUE AFUA_1G03630)"/>
    <property type="match status" value="1"/>
</dbReference>
<accession>A0ABR3FNG0</accession>
<sequence>MVPSTPLAFILTTLTALAVRADVTPNEPGPGSVFRQGQKCRTAWTGDKDGNWGDMAIELMTGDNLHMIHLTTVATGLDGNKDGKFEFDCPEVDPFSAIYFFQYSAPKATGFQWATRFAIADPSGKTVPPAQDTQPDGQKIPWGVGKLVDASKATPPPPFQNGGSSSNSTSTTSTSSTSTSTSSNSTSTTAASPTTSAKMVTITRSPEATGTPASGNANTNANTNGTAAGKNNDSNGALPMGINQAWQATLILAVTASTFAFCL</sequence>
<evidence type="ECO:0000256" key="1">
    <source>
        <dbReference type="SAM" id="MobiDB-lite"/>
    </source>
</evidence>
<dbReference type="Proteomes" id="UP001465976">
    <property type="component" value="Unassembled WGS sequence"/>
</dbReference>
<name>A0ABR3FNG0_9AGAR</name>
<evidence type="ECO:0000256" key="2">
    <source>
        <dbReference type="SAM" id="SignalP"/>
    </source>
</evidence>